<dbReference type="AlphaFoldDB" id="A0A3S5CI10"/>
<dbReference type="Proteomes" id="UP000784294">
    <property type="component" value="Unassembled WGS sequence"/>
</dbReference>
<evidence type="ECO:0000256" key="1">
    <source>
        <dbReference type="SAM" id="MobiDB-lite"/>
    </source>
</evidence>
<gene>
    <name evidence="2" type="ORF">PXEA_LOCUS16429</name>
</gene>
<comment type="caution">
    <text evidence="2">The sequence shown here is derived from an EMBL/GenBank/DDBJ whole genome shotgun (WGS) entry which is preliminary data.</text>
</comment>
<evidence type="ECO:0000313" key="3">
    <source>
        <dbReference type="Proteomes" id="UP000784294"/>
    </source>
</evidence>
<proteinExistence type="predicted"/>
<feature type="region of interest" description="Disordered" evidence="1">
    <location>
        <begin position="1"/>
        <end position="33"/>
    </location>
</feature>
<keyword evidence="3" id="KW-1185">Reference proteome</keyword>
<reference evidence="2" key="1">
    <citation type="submission" date="2018-11" db="EMBL/GenBank/DDBJ databases">
        <authorList>
            <consortium name="Pathogen Informatics"/>
        </authorList>
    </citation>
    <scope>NUCLEOTIDE SEQUENCE</scope>
</reference>
<organism evidence="2 3">
    <name type="scientific">Protopolystoma xenopodis</name>
    <dbReference type="NCBI Taxonomy" id="117903"/>
    <lineage>
        <taxon>Eukaryota</taxon>
        <taxon>Metazoa</taxon>
        <taxon>Spiralia</taxon>
        <taxon>Lophotrochozoa</taxon>
        <taxon>Platyhelminthes</taxon>
        <taxon>Monogenea</taxon>
        <taxon>Polyopisthocotylea</taxon>
        <taxon>Polystomatidea</taxon>
        <taxon>Polystomatidae</taxon>
        <taxon>Protopolystoma</taxon>
    </lineage>
</organism>
<accession>A0A3S5CI10</accession>
<name>A0A3S5CI10_9PLAT</name>
<dbReference type="EMBL" id="CAAALY010059457">
    <property type="protein sequence ID" value="VEL22989.1"/>
    <property type="molecule type" value="Genomic_DNA"/>
</dbReference>
<evidence type="ECO:0000313" key="2">
    <source>
        <dbReference type="EMBL" id="VEL22989.1"/>
    </source>
</evidence>
<protein>
    <submittedName>
        <fullName evidence="2">Uncharacterized protein</fullName>
    </submittedName>
</protein>
<sequence length="93" mass="10372">MTVTMSNLQPAPIPAKRSGKSPGNGQLASGHDYTLSRLGRGKLLLGCSDKRITSTLHQDRRLQPNRRPFQLNHLFYNPFARFAITPVPEQSQS</sequence>